<dbReference type="SUPFAM" id="SSF109854">
    <property type="entry name" value="DinB/YfiT-like putative metalloenzymes"/>
    <property type="match status" value="1"/>
</dbReference>
<name>A0A0M2SS68_9BACI</name>
<organism evidence="2 3">
    <name type="scientific">Mesobacillus campisalis</name>
    <dbReference type="NCBI Taxonomy" id="1408103"/>
    <lineage>
        <taxon>Bacteria</taxon>
        <taxon>Bacillati</taxon>
        <taxon>Bacillota</taxon>
        <taxon>Bacilli</taxon>
        <taxon>Bacillales</taxon>
        <taxon>Bacillaceae</taxon>
        <taxon>Mesobacillus</taxon>
    </lineage>
</organism>
<proteinExistence type="predicted"/>
<dbReference type="Pfam" id="PF12867">
    <property type="entry name" value="DinB_2"/>
    <property type="match status" value="1"/>
</dbReference>
<dbReference type="AlphaFoldDB" id="A0A0M2SS68"/>
<feature type="domain" description="DinB-like" evidence="1">
    <location>
        <begin position="6"/>
        <end position="152"/>
    </location>
</feature>
<evidence type="ECO:0000313" key="3">
    <source>
        <dbReference type="Proteomes" id="UP000034166"/>
    </source>
</evidence>
<dbReference type="Gene3D" id="1.20.120.450">
    <property type="entry name" value="dinb family like domain"/>
    <property type="match status" value="1"/>
</dbReference>
<gene>
    <name evidence="2" type="ORF">WQ57_18800</name>
</gene>
<dbReference type="Proteomes" id="UP000034166">
    <property type="component" value="Unassembled WGS sequence"/>
</dbReference>
<dbReference type="InterPro" id="IPR024775">
    <property type="entry name" value="DinB-like"/>
</dbReference>
<sequence length="162" mass="18097">MALSHLQEIRSELFDTIEGLSDQQLNEIPAFGGWSIAQVLFHVHQVEMYFITLAQQALEGASEAVKDIDLSKVPDRTVKAKSPIDPPTEPKSREELVSRLNHSRGKVIAFLNGTDPAVLSEKSAKHPVFGRLNLKQTIEFIGGHEKRHIGQIEEIRKNLIAI</sequence>
<comment type="caution">
    <text evidence="2">The sequence shown here is derived from an EMBL/GenBank/DDBJ whole genome shotgun (WGS) entry which is preliminary data.</text>
</comment>
<dbReference type="OrthoDB" id="5464839at2"/>
<keyword evidence="3" id="KW-1185">Reference proteome</keyword>
<dbReference type="InterPro" id="IPR034660">
    <property type="entry name" value="DinB/YfiT-like"/>
</dbReference>
<evidence type="ECO:0000259" key="1">
    <source>
        <dbReference type="Pfam" id="PF12867"/>
    </source>
</evidence>
<dbReference type="EMBL" id="LAYY01000028">
    <property type="protein sequence ID" value="KKK36541.1"/>
    <property type="molecule type" value="Genomic_DNA"/>
</dbReference>
<reference evidence="2 3" key="1">
    <citation type="submission" date="2015-04" db="EMBL/GenBank/DDBJ databases">
        <title>Taxonomic description and genome sequence of Bacillus campisalis sp. nov., a novel member of the genus Bacillus isolated from solar saltern.</title>
        <authorList>
            <person name="Mathan Kumar R."/>
            <person name="Kaur G."/>
            <person name="Kumar A."/>
            <person name="Singh N.K."/>
            <person name="Kaur N."/>
            <person name="Kumar N."/>
            <person name="Mayilraj S."/>
        </authorList>
    </citation>
    <scope>NUCLEOTIDE SEQUENCE [LARGE SCALE GENOMIC DNA]</scope>
    <source>
        <strain evidence="2 3">SA2-6</strain>
    </source>
</reference>
<dbReference type="RefSeq" id="WP_046525307.1">
    <property type="nucleotide sequence ID" value="NZ_LAYY01000028.1"/>
</dbReference>
<evidence type="ECO:0000313" key="2">
    <source>
        <dbReference type="EMBL" id="KKK36541.1"/>
    </source>
</evidence>
<dbReference type="PATRIC" id="fig|1408103.3.peg.4164"/>
<protein>
    <recommendedName>
        <fullName evidence="1">DinB-like domain-containing protein</fullName>
    </recommendedName>
</protein>
<accession>A0A0M2SS68</accession>